<keyword evidence="2" id="KW-1185">Reference proteome</keyword>
<proteinExistence type="predicted"/>
<name>A0AA36FVL5_9BILA</name>
<feature type="non-terminal residue" evidence="1">
    <location>
        <position position="93"/>
    </location>
</feature>
<evidence type="ECO:0000313" key="1">
    <source>
        <dbReference type="EMBL" id="CAJ0566602.1"/>
    </source>
</evidence>
<organism evidence="1 2">
    <name type="scientific">Mesorhabditis spiculigera</name>
    <dbReference type="NCBI Taxonomy" id="96644"/>
    <lineage>
        <taxon>Eukaryota</taxon>
        <taxon>Metazoa</taxon>
        <taxon>Ecdysozoa</taxon>
        <taxon>Nematoda</taxon>
        <taxon>Chromadorea</taxon>
        <taxon>Rhabditida</taxon>
        <taxon>Rhabditina</taxon>
        <taxon>Rhabditomorpha</taxon>
        <taxon>Rhabditoidea</taxon>
        <taxon>Rhabditidae</taxon>
        <taxon>Mesorhabditinae</taxon>
        <taxon>Mesorhabditis</taxon>
    </lineage>
</organism>
<protein>
    <submittedName>
        <fullName evidence="1">Uncharacterized protein</fullName>
    </submittedName>
</protein>
<reference evidence="1" key="1">
    <citation type="submission" date="2023-06" db="EMBL/GenBank/DDBJ databases">
        <authorList>
            <person name="Delattre M."/>
        </authorList>
    </citation>
    <scope>NUCLEOTIDE SEQUENCE</scope>
    <source>
        <strain evidence="1">AF72</strain>
    </source>
</reference>
<sequence length="93" mass="11075">RTSTVPRRQRVHHQRRWHNCVDHALPALSELFIYYKYNPEIRKQIRSTIPLLIYLLTEEGPQEAEYMKEPVVVMSVDRPETEPPCKAFSLLTR</sequence>
<dbReference type="EMBL" id="CATQJA010001275">
    <property type="protein sequence ID" value="CAJ0566602.1"/>
    <property type="molecule type" value="Genomic_DNA"/>
</dbReference>
<dbReference type="AlphaFoldDB" id="A0AA36FVL5"/>
<feature type="non-terminal residue" evidence="1">
    <location>
        <position position="1"/>
    </location>
</feature>
<comment type="caution">
    <text evidence="1">The sequence shown here is derived from an EMBL/GenBank/DDBJ whole genome shotgun (WGS) entry which is preliminary data.</text>
</comment>
<accession>A0AA36FVL5</accession>
<evidence type="ECO:0000313" key="2">
    <source>
        <dbReference type="Proteomes" id="UP001177023"/>
    </source>
</evidence>
<dbReference type="Proteomes" id="UP001177023">
    <property type="component" value="Unassembled WGS sequence"/>
</dbReference>
<gene>
    <name evidence="1" type="ORF">MSPICULIGERA_LOCUS5194</name>
</gene>